<sequence>MASSRGKGAQPTFKLHEMRSAVPQFESNSQFGDQYQDRRYIPSYQVQSVKETGRTMPHANYDLSKLYEPATQELRNQQIPDSDIHINSSPSDTSNTNTALTTENNGRISHSGNGKMPSTSMIPHPYDMTTRNFPRRDSRTQSASSTRALELLRSTVQYSFNKEIMKLCEENLMLYEIAAKNIRENTGDNITRDDIYALIRKSLDESKRMFEPGKTKASQSGEKRERIKEPRIEKYKHKAATVKQNIHATVAAKKKGIKLKRKVRGKGAKGERGSKMARLEDKHPALQWHEDDVDYNTRFILGSKANKILGYSSARGRLYSKHPQLFKYVGDQDDRQWLYDNKLLPITGGKAYMLIARRVKQLVEDFEEYRNNDTIQGRKEELNGFHVPRQMIEKMKNAIRASRKAAESSTRRYNKVHRKQDTKQSTGSDEKEKRNYVSHTSAKSNQIENGKSKETDKSSDTTKGHSLNEKELRRPASASSSRRSSREKPPVIYSQDSSSSPTVGANNSDEETDDAEETLETNRKLQYEESQMLKQARE</sequence>
<evidence type="ECO:0000259" key="5">
    <source>
        <dbReference type="Pfam" id="PF18192"/>
    </source>
</evidence>
<dbReference type="RefSeq" id="XP_002115267.1">
    <property type="nucleotide sequence ID" value="XM_002115231.1"/>
</dbReference>
<dbReference type="AlphaFoldDB" id="B3S5C3"/>
<dbReference type="STRING" id="10228.B3S5C3"/>
<keyword evidence="8" id="KW-1185">Reference proteome</keyword>
<dbReference type="Proteomes" id="UP000009022">
    <property type="component" value="Unassembled WGS sequence"/>
</dbReference>
<dbReference type="InterPro" id="IPR041384">
    <property type="entry name" value="DNTTIP1_dimer"/>
</dbReference>
<feature type="compositionally biased region" description="Polar residues" evidence="4">
    <location>
        <begin position="437"/>
        <end position="449"/>
    </location>
</feature>
<dbReference type="FunCoup" id="B3S5C3">
    <property type="interactions" value="1017"/>
</dbReference>
<evidence type="ECO:0000259" key="6">
    <source>
        <dbReference type="Pfam" id="PF21229"/>
    </source>
</evidence>
<comment type="subcellular location">
    <subcellularLocation>
        <location evidence="1">Nucleus</location>
    </subcellularLocation>
</comment>
<evidence type="ECO:0000313" key="7">
    <source>
        <dbReference type="EMBL" id="EDV22112.1"/>
    </source>
</evidence>
<feature type="compositionally biased region" description="Polar residues" evidence="4">
    <location>
        <begin position="494"/>
        <end position="507"/>
    </location>
</feature>
<dbReference type="InParanoid" id="B3S5C3"/>
<evidence type="ECO:0000256" key="1">
    <source>
        <dbReference type="ARBA" id="ARBA00004123"/>
    </source>
</evidence>
<feature type="region of interest" description="Disordered" evidence="4">
    <location>
        <begin position="82"/>
        <end position="119"/>
    </location>
</feature>
<reference evidence="7 8" key="1">
    <citation type="journal article" date="2008" name="Nature">
        <title>The Trichoplax genome and the nature of placozoans.</title>
        <authorList>
            <person name="Srivastava M."/>
            <person name="Begovic E."/>
            <person name="Chapman J."/>
            <person name="Putnam N.H."/>
            <person name="Hellsten U."/>
            <person name="Kawashima T."/>
            <person name="Kuo A."/>
            <person name="Mitros T."/>
            <person name="Salamov A."/>
            <person name="Carpenter M.L."/>
            <person name="Signorovitch A.Y."/>
            <person name="Moreno M.A."/>
            <person name="Kamm K."/>
            <person name="Grimwood J."/>
            <person name="Schmutz J."/>
            <person name="Shapiro H."/>
            <person name="Grigoriev I.V."/>
            <person name="Buss L.W."/>
            <person name="Schierwater B."/>
            <person name="Dellaporta S.L."/>
            <person name="Rokhsar D.S."/>
        </authorList>
    </citation>
    <scope>NUCLEOTIDE SEQUENCE [LARGE SCALE GENOMIC DNA]</scope>
    <source>
        <strain evidence="7 8">Grell-BS-1999</strain>
    </source>
</reference>
<feature type="compositionally biased region" description="Acidic residues" evidence="4">
    <location>
        <begin position="508"/>
        <end position="519"/>
    </location>
</feature>
<dbReference type="GO" id="GO:0031491">
    <property type="term" value="F:nucleosome binding"/>
    <property type="evidence" value="ECO:0000318"/>
    <property type="project" value="GO_Central"/>
</dbReference>
<evidence type="ECO:0000313" key="8">
    <source>
        <dbReference type="Proteomes" id="UP000009022"/>
    </source>
</evidence>
<feature type="compositionally biased region" description="Basic and acidic residues" evidence="4">
    <location>
        <begin position="450"/>
        <end position="474"/>
    </location>
</feature>
<dbReference type="GeneID" id="6756606"/>
<gene>
    <name evidence="7" type="ORF">TRIADDRAFT_59276</name>
</gene>
<feature type="compositionally biased region" description="Low complexity" evidence="4">
    <location>
        <begin position="87"/>
        <end position="98"/>
    </location>
</feature>
<dbReference type="PhylomeDB" id="B3S5C3"/>
<keyword evidence="2" id="KW-0238">DNA-binding</keyword>
<feature type="domain" description="TdIF1 C-terminal" evidence="6">
    <location>
        <begin position="296"/>
        <end position="395"/>
    </location>
</feature>
<dbReference type="InterPro" id="IPR026064">
    <property type="entry name" value="TdIF1"/>
</dbReference>
<evidence type="ECO:0000256" key="3">
    <source>
        <dbReference type="ARBA" id="ARBA00023242"/>
    </source>
</evidence>
<dbReference type="CTD" id="6756606"/>
<dbReference type="HOGENOM" id="CLU_506563_0_0_1"/>
<dbReference type="InterPro" id="IPR049121">
    <property type="entry name" value="TdIF1_C"/>
</dbReference>
<organism evidence="7 8">
    <name type="scientific">Trichoplax adhaerens</name>
    <name type="common">Trichoplax reptans</name>
    <dbReference type="NCBI Taxonomy" id="10228"/>
    <lineage>
        <taxon>Eukaryota</taxon>
        <taxon>Metazoa</taxon>
        <taxon>Placozoa</taxon>
        <taxon>Uniplacotomia</taxon>
        <taxon>Trichoplacea</taxon>
        <taxon>Trichoplacidae</taxon>
        <taxon>Trichoplax</taxon>
    </lineage>
</organism>
<dbReference type="EMBL" id="DS985250">
    <property type="protein sequence ID" value="EDV22112.1"/>
    <property type="molecule type" value="Genomic_DNA"/>
</dbReference>
<dbReference type="OrthoDB" id="5860246at2759"/>
<dbReference type="GO" id="GO:0003677">
    <property type="term" value="F:DNA binding"/>
    <property type="evidence" value="ECO:0000318"/>
    <property type="project" value="GO_Central"/>
</dbReference>
<dbReference type="OMA" id="WLNTFNM"/>
<keyword evidence="3" id="KW-0539">Nucleus</keyword>
<dbReference type="PANTHER" id="PTHR23399:SF2">
    <property type="entry name" value="DEOXYNUCLEOTIDYLTRANSFERASE TERMINAL-INTERACTING PROTEIN 1"/>
    <property type="match status" value="1"/>
</dbReference>
<dbReference type="GO" id="GO:0005634">
    <property type="term" value="C:nucleus"/>
    <property type="evidence" value="ECO:0000318"/>
    <property type="project" value="GO_Central"/>
</dbReference>
<dbReference type="Pfam" id="PF18192">
    <property type="entry name" value="DNTTIP1_dimer"/>
    <property type="match status" value="1"/>
</dbReference>
<name>B3S5C3_TRIAD</name>
<dbReference type="KEGG" id="tad:TRIADDRAFT_59276"/>
<feature type="region of interest" description="Disordered" evidence="4">
    <location>
        <begin position="1"/>
        <end position="20"/>
    </location>
</feature>
<evidence type="ECO:0000256" key="4">
    <source>
        <dbReference type="SAM" id="MobiDB-lite"/>
    </source>
</evidence>
<dbReference type="PANTHER" id="PTHR23399">
    <property type="entry name" value="DEOXYNUCLEOTIDYLTRANSFERASE TERMINAL-INTERACTING PROTEIN 1"/>
    <property type="match status" value="1"/>
</dbReference>
<protein>
    <submittedName>
        <fullName evidence="7">Uncharacterized protein</fullName>
    </submittedName>
</protein>
<proteinExistence type="predicted"/>
<evidence type="ECO:0000256" key="2">
    <source>
        <dbReference type="ARBA" id="ARBA00023125"/>
    </source>
</evidence>
<dbReference type="eggNOG" id="KOG4801">
    <property type="taxonomic scope" value="Eukaryota"/>
</dbReference>
<feature type="compositionally biased region" description="Polar residues" evidence="4">
    <location>
        <begin position="99"/>
        <end position="119"/>
    </location>
</feature>
<accession>B3S5C3</accession>
<dbReference type="Pfam" id="PF21229">
    <property type="entry name" value="TdIF1_2nd"/>
    <property type="match status" value="1"/>
</dbReference>
<feature type="region of interest" description="Disordered" evidence="4">
    <location>
        <begin position="397"/>
        <end position="538"/>
    </location>
</feature>
<feature type="compositionally biased region" description="Polar residues" evidence="4">
    <location>
        <begin position="528"/>
        <end position="538"/>
    </location>
</feature>
<feature type="domain" description="DNTTIP1 dimerisation" evidence="5">
    <location>
        <begin position="147"/>
        <end position="212"/>
    </location>
</feature>